<sequence>MKALKYLNLLIIVVTFSGYSQVSKKTIITIDKNSYLEYPAVFLDLSSGLLIKVDRNLKEIDADLWIEPNDPEINGLEESFDGGITHIGDNVLLRVLENGEKEMEVKKMFPDTYVNSVDRGKIKADLKFIVHTSESLFYIIKIISFSKENQEITLEYQKI</sequence>
<reference evidence="2" key="1">
    <citation type="submission" date="2016-11" db="EMBL/GenBank/DDBJ databases">
        <authorList>
            <person name="Varghese N."/>
            <person name="Submissions S."/>
        </authorList>
    </citation>
    <scope>NUCLEOTIDE SEQUENCE [LARGE SCALE GENOMIC DNA]</scope>
    <source>
        <strain evidence="2">DSM 24786</strain>
    </source>
</reference>
<dbReference type="Proteomes" id="UP000183257">
    <property type="component" value="Unassembled WGS sequence"/>
</dbReference>
<keyword evidence="2" id="KW-1185">Reference proteome</keyword>
<organism evidence="1 2">
    <name type="scientific">Cellulophaga fucicola</name>
    <dbReference type="NCBI Taxonomy" id="76595"/>
    <lineage>
        <taxon>Bacteria</taxon>
        <taxon>Pseudomonadati</taxon>
        <taxon>Bacteroidota</taxon>
        <taxon>Flavobacteriia</taxon>
        <taxon>Flavobacteriales</taxon>
        <taxon>Flavobacteriaceae</taxon>
        <taxon>Cellulophaga</taxon>
    </lineage>
</organism>
<gene>
    <name evidence="1" type="ORF">SAMN05660313_00680</name>
</gene>
<evidence type="ECO:0000313" key="2">
    <source>
        <dbReference type="Proteomes" id="UP000183257"/>
    </source>
</evidence>
<protein>
    <submittedName>
        <fullName evidence="1">Uncharacterized protein</fullName>
    </submittedName>
</protein>
<dbReference type="RefSeq" id="WP_072302343.1">
    <property type="nucleotide sequence ID" value="NZ_FPIY01000001.1"/>
</dbReference>
<accession>A0A1K1MKE2</accession>
<proteinExistence type="predicted"/>
<dbReference type="STRING" id="76595.SAMN05660313_00680"/>
<dbReference type="OrthoDB" id="9966490at2"/>
<dbReference type="AlphaFoldDB" id="A0A1K1MKE2"/>
<name>A0A1K1MKE2_9FLAO</name>
<dbReference type="EMBL" id="FPIY01000001">
    <property type="protein sequence ID" value="SFW23652.1"/>
    <property type="molecule type" value="Genomic_DNA"/>
</dbReference>
<evidence type="ECO:0000313" key="1">
    <source>
        <dbReference type="EMBL" id="SFW23652.1"/>
    </source>
</evidence>